<organism evidence="1">
    <name type="scientific">Lepeophtheirus salmonis</name>
    <name type="common">Salmon louse</name>
    <name type="synonym">Caligus salmonis</name>
    <dbReference type="NCBI Taxonomy" id="72036"/>
    <lineage>
        <taxon>Eukaryota</taxon>
        <taxon>Metazoa</taxon>
        <taxon>Ecdysozoa</taxon>
        <taxon>Arthropoda</taxon>
        <taxon>Crustacea</taxon>
        <taxon>Multicrustacea</taxon>
        <taxon>Hexanauplia</taxon>
        <taxon>Copepoda</taxon>
        <taxon>Siphonostomatoida</taxon>
        <taxon>Caligidae</taxon>
        <taxon>Lepeophtheirus</taxon>
    </lineage>
</organism>
<accession>A0A0K2VDX7</accession>
<feature type="non-terminal residue" evidence="1">
    <location>
        <position position="217"/>
    </location>
</feature>
<protein>
    <submittedName>
        <fullName evidence="1">Putative LOC100897181 [Metaseiulus occidentalis]</fullName>
    </submittedName>
</protein>
<evidence type="ECO:0000313" key="1">
    <source>
        <dbReference type="EMBL" id="CDW48684.1"/>
    </source>
</evidence>
<sequence length="217" mass="24733">RRLLSGFLKMEAKEFGKYLPDEKQIVCRICRYKCAFSHLSRIPRHSLSSSHIKSMDIHLKNQVNDEYIKSDFNIDLTKMFIACHIPLSIANHPTFKKFMEKYTGNPIPSRGTIIKLMEDVGNNVISKIKEKVEEKDIFVAVDETKDNQERSITALLIGPLDGYFLGRPYLINVIDIKRANAKNIINFVVEIIQVTLGTNFNATRLKVFITDGASNVA</sequence>
<proteinExistence type="predicted"/>
<dbReference type="EMBL" id="HACA01031323">
    <property type="protein sequence ID" value="CDW48684.1"/>
    <property type="molecule type" value="Transcribed_RNA"/>
</dbReference>
<name>A0A0K2VDX7_LEPSM</name>
<feature type="non-terminal residue" evidence="1">
    <location>
        <position position="1"/>
    </location>
</feature>
<dbReference type="AlphaFoldDB" id="A0A0K2VDX7"/>
<reference evidence="1" key="1">
    <citation type="submission" date="2014-05" db="EMBL/GenBank/DDBJ databases">
        <authorList>
            <person name="Chronopoulou M."/>
        </authorList>
    </citation>
    <scope>NUCLEOTIDE SEQUENCE</scope>
    <source>
        <tissue evidence="1">Whole organism</tissue>
    </source>
</reference>
<dbReference type="OrthoDB" id="7544923at2759"/>